<reference evidence="3" key="1">
    <citation type="submission" date="2023-04" db="EMBL/GenBank/DDBJ databases">
        <title>Sphingomonas sp. MAHUQ-71 isolated from rice field.</title>
        <authorList>
            <person name="Huq M.A."/>
        </authorList>
    </citation>
    <scope>NUCLEOTIDE SEQUENCE</scope>
    <source>
        <strain evidence="3">MAHUQ-71</strain>
    </source>
</reference>
<dbReference type="Pfam" id="PF13410">
    <property type="entry name" value="GST_C_2"/>
    <property type="match status" value="1"/>
</dbReference>
<dbReference type="Proteomes" id="UP001160625">
    <property type="component" value="Unassembled WGS sequence"/>
</dbReference>
<accession>A0ABT6MXL8</accession>
<dbReference type="Gene3D" id="1.20.1050.10">
    <property type="match status" value="1"/>
</dbReference>
<protein>
    <submittedName>
        <fullName evidence="3">Glutathione S-transferase N-terminal domain-containing protein</fullName>
    </submittedName>
</protein>
<dbReference type="SFLD" id="SFLDS00019">
    <property type="entry name" value="Glutathione_Transferase_(cytos"/>
    <property type="match status" value="1"/>
</dbReference>
<dbReference type="CDD" id="cd03205">
    <property type="entry name" value="GST_C_6"/>
    <property type="match status" value="1"/>
</dbReference>
<dbReference type="InterPro" id="IPR004045">
    <property type="entry name" value="Glutathione_S-Trfase_N"/>
</dbReference>
<feature type="domain" description="GST N-terminal" evidence="1">
    <location>
        <begin position="1"/>
        <end position="78"/>
    </location>
</feature>
<dbReference type="InterPro" id="IPR040079">
    <property type="entry name" value="Glutathione_S-Trfase"/>
</dbReference>
<name>A0ABT6MXL8_9SPHN</name>
<dbReference type="InterPro" id="IPR036249">
    <property type="entry name" value="Thioredoxin-like_sf"/>
</dbReference>
<dbReference type="PROSITE" id="PS50404">
    <property type="entry name" value="GST_NTER"/>
    <property type="match status" value="1"/>
</dbReference>
<dbReference type="PROSITE" id="PS50405">
    <property type="entry name" value="GST_CTER"/>
    <property type="match status" value="1"/>
</dbReference>
<gene>
    <name evidence="3" type="ORF">QGN17_03215</name>
</gene>
<dbReference type="PANTHER" id="PTHR42673">
    <property type="entry name" value="MALEYLACETOACETATE ISOMERASE"/>
    <property type="match status" value="1"/>
</dbReference>
<keyword evidence="4" id="KW-1185">Reference proteome</keyword>
<dbReference type="RefSeq" id="WP_281043074.1">
    <property type="nucleotide sequence ID" value="NZ_JARYGZ010000001.1"/>
</dbReference>
<organism evidence="3 4">
    <name type="scientific">Sphingomonas oryzagri</name>
    <dbReference type="NCBI Taxonomy" id="3042314"/>
    <lineage>
        <taxon>Bacteria</taxon>
        <taxon>Pseudomonadati</taxon>
        <taxon>Pseudomonadota</taxon>
        <taxon>Alphaproteobacteria</taxon>
        <taxon>Sphingomonadales</taxon>
        <taxon>Sphingomonadaceae</taxon>
        <taxon>Sphingomonas</taxon>
    </lineage>
</organism>
<feature type="domain" description="GST C-terminal" evidence="2">
    <location>
        <begin position="75"/>
        <end position="204"/>
    </location>
</feature>
<dbReference type="InterPro" id="IPR036282">
    <property type="entry name" value="Glutathione-S-Trfase_C_sf"/>
</dbReference>
<evidence type="ECO:0000259" key="2">
    <source>
        <dbReference type="PROSITE" id="PS50405"/>
    </source>
</evidence>
<dbReference type="Pfam" id="PF13417">
    <property type="entry name" value="GST_N_3"/>
    <property type="match status" value="1"/>
</dbReference>
<dbReference type="PANTHER" id="PTHR42673:SF21">
    <property type="entry name" value="GLUTATHIONE S-TRANSFERASE YFCF"/>
    <property type="match status" value="1"/>
</dbReference>
<evidence type="ECO:0000313" key="4">
    <source>
        <dbReference type="Proteomes" id="UP001160625"/>
    </source>
</evidence>
<dbReference type="SUPFAM" id="SSF47616">
    <property type="entry name" value="GST C-terminal domain-like"/>
    <property type="match status" value="1"/>
</dbReference>
<sequence>MRLIGMMNSPYVRRVAATLHHVGVGFDHDPVSVFREYDRFERINPVVKAPTMITDDGVVLMDSTLILGYIERELAPHVPLTPDSRVDYERHQRILGLALAGCEKTVQLIYEQTQRPEERRHPPWMARVRQQGTAAFTSLEREIGVTGQWLFGDRLTLADITVAVVWDFALAMMPDLADETQHPKLADFTRFAEQYPALRACART</sequence>
<dbReference type="InterPro" id="IPR010987">
    <property type="entry name" value="Glutathione-S-Trfase_C-like"/>
</dbReference>
<proteinExistence type="predicted"/>
<evidence type="ECO:0000259" key="1">
    <source>
        <dbReference type="PROSITE" id="PS50404"/>
    </source>
</evidence>
<comment type="caution">
    <text evidence="3">The sequence shown here is derived from an EMBL/GenBank/DDBJ whole genome shotgun (WGS) entry which is preliminary data.</text>
</comment>
<evidence type="ECO:0000313" key="3">
    <source>
        <dbReference type="EMBL" id="MDH7637732.1"/>
    </source>
</evidence>
<dbReference type="Gene3D" id="3.40.30.10">
    <property type="entry name" value="Glutaredoxin"/>
    <property type="match status" value="1"/>
</dbReference>
<dbReference type="EMBL" id="JARYGZ010000001">
    <property type="protein sequence ID" value="MDH7637732.1"/>
    <property type="molecule type" value="Genomic_DNA"/>
</dbReference>
<dbReference type="SUPFAM" id="SSF52833">
    <property type="entry name" value="Thioredoxin-like"/>
    <property type="match status" value="1"/>
</dbReference>